<keyword evidence="1" id="KW-0472">Membrane</keyword>
<dbReference type="RefSeq" id="WP_187466091.1">
    <property type="nucleotide sequence ID" value="NZ_JACSIT010000085.1"/>
</dbReference>
<gene>
    <name evidence="2" type="ORF">H9S92_07480</name>
</gene>
<feature type="transmembrane region" description="Helical" evidence="1">
    <location>
        <begin position="49"/>
        <end position="70"/>
    </location>
</feature>
<keyword evidence="3" id="KW-1185">Reference proteome</keyword>
<protein>
    <submittedName>
        <fullName evidence="2">AtpZ/AtpI family protein</fullName>
    </submittedName>
</protein>
<proteinExistence type="predicted"/>
<accession>A0A923PNY4</accession>
<dbReference type="Pfam" id="PF09527">
    <property type="entry name" value="ATPase_gene1"/>
    <property type="match status" value="1"/>
</dbReference>
<evidence type="ECO:0000313" key="2">
    <source>
        <dbReference type="EMBL" id="MBC6993997.1"/>
    </source>
</evidence>
<evidence type="ECO:0000256" key="1">
    <source>
        <dbReference type="SAM" id="Phobius"/>
    </source>
</evidence>
<sequence length="74" mass="8327">MLPLDEKKQQELRKGSRNWIKYSGMAFQMIGIILILTLAGVYLDRWLGWTPVATVILSLTGVVAGLYTALKDFL</sequence>
<dbReference type="InterPro" id="IPR032820">
    <property type="entry name" value="ATPase_put"/>
</dbReference>
<comment type="caution">
    <text evidence="2">The sequence shown here is derived from an EMBL/GenBank/DDBJ whole genome shotgun (WGS) entry which is preliminary data.</text>
</comment>
<name>A0A923PNY4_9BACT</name>
<reference evidence="2" key="1">
    <citation type="submission" date="2020-08" db="EMBL/GenBank/DDBJ databases">
        <title>Lewinella bacteria from marine environments.</title>
        <authorList>
            <person name="Zhong Y."/>
        </authorList>
    </citation>
    <scope>NUCLEOTIDE SEQUENCE</scope>
    <source>
        <strain evidence="2">KCTC 42187</strain>
    </source>
</reference>
<keyword evidence="1" id="KW-1133">Transmembrane helix</keyword>
<evidence type="ECO:0000313" key="3">
    <source>
        <dbReference type="Proteomes" id="UP000650081"/>
    </source>
</evidence>
<dbReference type="Proteomes" id="UP000650081">
    <property type="component" value="Unassembled WGS sequence"/>
</dbReference>
<dbReference type="EMBL" id="JACSIT010000085">
    <property type="protein sequence ID" value="MBC6993997.1"/>
    <property type="molecule type" value="Genomic_DNA"/>
</dbReference>
<keyword evidence="1" id="KW-0812">Transmembrane</keyword>
<organism evidence="2 3">
    <name type="scientific">Neolewinella lacunae</name>
    <dbReference type="NCBI Taxonomy" id="1517758"/>
    <lineage>
        <taxon>Bacteria</taxon>
        <taxon>Pseudomonadati</taxon>
        <taxon>Bacteroidota</taxon>
        <taxon>Saprospiria</taxon>
        <taxon>Saprospirales</taxon>
        <taxon>Lewinellaceae</taxon>
        <taxon>Neolewinella</taxon>
    </lineage>
</organism>
<feature type="transmembrane region" description="Helical" evidence="1">
    <location>
        <begin position="20"/>
        <end position="43"/>
    </location>
</feature>
<dbReference type="AlphaFoldDB" id="A0A923PNY4"/>